<comment type="caution">
    <text evidence="3">The sequence shown here is derived from an EMBL/GenBank/DDBJ whole genome shotgun (WGS) entry which is preliminary data.</text>
</comment>
<dbReference type="InterPro" id="IPR046373">
    <property type="entry name" value="Acyl-CoA_Oxase/DH_mid-dom_sf"/>
</dbReference>
<dbReference type="PANTHER" id="PTHR48083:SF5">
    <property type="entry name" value="NRGC PROTEIN"/>
    <property type="match status" value="1"/>
</dbReference>
<dbReference type="GO" id="GO:0050660">
    <property type="term" value="F:flavin adenine dinucleotide binding"/>
    <property type="evidence" value="ECO:0007669"/>
    <property type="project" value="InterPro"/>
</dbReference>
<evidence type="ECO:0000313" key="3">
    <source>
        <dbReference type="EMBL" id="MTE26082.1"/>
    </source>
</evidence>
<dbReference type="Pfam" id="PF08028">
    <property type="entry name" value="Acyl-CoA_dh_2"/>
    <property type="match status" value="1"/>
</dbReference>
<protein>
    <recommendedName>
        <fullName evidence="2">Acyl-CoA dehydrogenase C-terminal domain-containing protein</fullName>
    </recommendedName>
</protein>
<proteinExistence type="predicted"/>
<feature type="domain" description="Acyl-CoA dehydrogenase C-terminal" evidence="2">
    <location>
        <begin position="239"/>
        <end position="369"/>
    </location>
</feature>
<dbReference type="InterPro" id="IPR037069">
    <property type="entry name" value="AcylCoA_DH/ox_N_sf"/>
</dbReference>
<dbReference type="InterPro" id="IPR050741">
    <property type="entry name" value="Acyl-CoA_dehydrogenase"/>
</dbReference>
<keyword evidence="1" id="KW-0560">Oxidoreductase</keyword>
<dbReference type="Gene3D" id="2.40.110.10">
    <property type="entry name" value="Butyryl-CoA Dehydrogenase, subunit A, domain 2"/>
    <property type="match status" value="1"/>
</dbReference>
<organism evidence="3 4">
    <name type="scientific">Winogradskyella ouciana</name>
    <dbReference type="NCBI Taxonomy" id="2608631"/>
    <lineage>
        <taxon>Bacteria</taxon>
        <taxon>Pseudomonadati</taxon>
        <taxon>Bacteroidota</taxon>
        <taxon>Flavobacteriia</taxon>
        <taxon>Flavobacteriales</taxon>
        <taxon>Flavobacteriaceae</taxon>
        <taxon>Winogradskyella</taxon>
    </lineage>
</organism>
<dbReference type="InterPro" id="IPR009100">
    <property type="entry name" value="AcylCoA_DH/oxidase_NM_dom_sf"/>
</dbReference>
<evidence type="ECO:0000313" key="4">
    <source>
        <dbReference type="Proteomes" id="UP000447545"/>
    </source>
</evidence>
<dbReference type="EMBL" id="WJYA01000003">
    <property type="protein sequence ID" value="MTE26082.1"/>
    <property type="molecule type" value="Genomic_DNA"/>
</dbReference>
<dbReference type="Gene3D" id="1.20.140.10">
    <property type="entry name" value="Butyryl-CoA Dehydrogenase, subunit A, domain 3"/>
    <property type="match status" value="1"/>
</dbReference>
<dbReference type="GO" id="GO:0033539">
    <property type="term" value="P:fatty acid beta-oxidation using acyl-CoA dehydrogenase"/>
    <property type="evidence" value="ECO:0007669"/>
    <property type="project" value="TreeGrafter"/>
</dbReference>
<dbReference type="GO" id="GO:0005737">
    <property type="term" value="C:cytoplasm"/>
    <property type="evidence" value="ECO:0007669"/>
    <property type="project" value="TreeGrafter"/>
</dbReference>
<gene>
    <name evidence="3" type="ORF">F1003_03965</name>
</gene>
<dbReference type="SUPFAM" id="SSF47203">
    <property type="entry name" value="Acyl-CoA dehydrogenase C-terminal domain-like"/>
    <property type="match status" value="1"/>
</dbReference>
<evidence type="ECO:0000259" key="2">
    <source>
        <dbReference type="Pfam" id="PF08028"/>
    </source>
</evidence>
<evidence type="ECO:0000256" key="1">
    <source>
        <dbReference type="ARBA" id="ARBA00023002"/>
    </source>
</evidence>
<dbReference type="AlphaFoldDB" id="A0A7K1G9V6"/>
<dbReference type="SUPFAM" id="SSF56645">
    <property type="entry name" value="Acyl-CoA dehydrogenase NM domain-like"/>
    <property type="match status" value="1"/>
</dbReference>
<accession>A0A7K1G9V6</accession>
<dbReference type="InterPro" id="IPR036250">
    <property type="entry name" value="AcylCo_DH-like_C"/>
</dbReference>
<dbReference type="InterPro" id="IPR013107">
    <property type="entry name" value="Acyl-CoA_DH_C"/>
</dbReference>
<sequence>MHKSLLEIRTNSPSDASNEIHATAILHRDETENLRRLAPKLVEHLKESGLFRMGLPKFLGGWEDNPVEVLKAYEILSCSEAAVGWSVWNNHLACTFGRYLDEESMKEVYKDPSHVYANSARPEGVAEIVDGGYNVSGRWTLVSGCEISDWFVLRCLVTGEGLPSTLGPGANLKLFFIPKEAIEVVDTWHVGGLKGTGSHDVVVDNHFVKEAYAVDFDSPVAIDNPYSRLPIGCLNSAGNAAIALGIFKAAMDDLVRICFERVTPGKNPDLRDRDRIQSVVAKSKTTLSALRGQLHNAVSVIWEEAKKENTYTDEQLADVWSASVQAATIARSMVTEIYAAAGTVSLYTENRIERAHRDIHAVLQHGIIQPHWMNQAGMAYLGIKPKGAMFRI</sequence>
<dbReference type="PANTHER" id="PTHR48083">
    <property type="entry name" value="MEDIUM-CHAIN SPECIFIC ACYL-COA DEHYDROGENASE, MITOCHONDRIAL-RELATED"/>
    <property type="match status" value="1"/>
</dbReference>
<name>A0A7K1G9V6_9FLAO</name>
<dbReference type="Proteomes" id="UP000447545">
    <property type="component" value="Unassembled WGS sequence"/>
</dbReference>
<dbReference type="Gene3D" id="1.10.540.10">
    <property type="entry name" value="Acyl-CoA dehydrogenase/oxidase, N-terminal domain"/>
    <property type="match status" value="1"/>
</dbReference>
<dbReference type="GO" id="GO:0003995">
    <property type="term" value="F:acyl-CoA dehydrogenase activity"/>
    <property type="evidence" value="ECO:0007669"/>
    <property type="project" value="TreeGrafter"/>
</dbReference>
<reference evidence="3 4" key="1">
    <citation type="submission" date="2019-11" db="EMBL/GenBank/DDBJ databases">
        <title>Winogradskyella ouciana sp. nov., isolated from the hadal seawater of the Mariana Trench.</title>
        <authorList>
            <person name="Liu R."/>
        </authorList>
    </citation>
    <scope>NUCLEOTIDE SEQUENCE [LARGE SCALE GENOMIC DNA]</scope>
    <source>
        <strain evidence="3 4">ZXX205</strain>
    </source>
</reference>
<dbReference type="RefSeq" id="WP_155087916.1">
    <property type="nucleotide sequence ID" value="NZ_OZ260095.1"/>
</dbReference>
<dbReference type="PIRSF" id="PIRSF016578">
    <property type="entry name" value="HsaA"/>
    <property type="match status" value="1"/>
</dbReference>
<keyword evidence="4" id="KW-1185">Reference proteome</keyword>